<evidence type="ECO:0000313" key="1">
    <source>
        <dbReference type="EMBL" id="MBT0664738.1"/>
    </source>
</evidence>
<name>A0AAW4L1J8_9BACT</name>
<dbReference type="AlphaFoldDB" id="A0AAW4L1J8"/>
<gene>
    <name evidence="1" type="ORF">KI809_10545</name>
</gene>
<keyword evidence="2" id="KW-1185">Reference proteome</keyword>
<comment type="caution">
    <text evidence="1">The sequence shown here is derived from an EMBL/GenBank/DDBJ whole genome shotgun (WGS) entry which is preliminary data.</text>
</comment>
<proteinExistence type="predicted"/>
<reference evidence="1 2" key="1">
    <citation type="submission" date="2021-05" db="EMBL/GenBank/DDBJ databases">
        <title>The draft genome of Geobacter pelophilus DSM 12255.</title>
        <authorList>
            <person name="Xu Z."/>
            <person name="Masuda Y."/>
            <person name="Itoh H."/>
            <person name="Senoo K."/>
        </authorList>
    </citation>
    <scope>NUCLEOTIDE SEQUENCE [LARGE SCALE GENOMIC DNA]</scope>
    <source>
        <strain evidence="1 2">DSM 12255</strain>
    </source>
</reference>
<organism evidence="1 2">
    <name type="scientific">Geoanaerobacter pelophilus</name>
    <dbReference type="NCBI Taxonomy" id="60036"/>
    <lineage>
        <taxon>Bacteria</taxon>
        <taxon>Pseudomonadati</taxon>
        <taxon>Thermodesulfobacteriota</taxon>
        <taxon>Desulfuromonadia</taxon>
        <taxon>Geobacterales</taxon>
        <taxon>Geobacteraceae</taxon>
        <taxon>Geoanaerobacter</taxon>
    </lineage>
</organism>
<dbReference type="Proteomes" id="UP000811899">
    <property type="component" value="Unassembled WGS sequence"/>
</dbReference>
<protein>
    <submittedName>
        <fullName evidence="1">Uncharacterized protein</fullName>
    </submittedName>
</protein>
<dbReference type="RefSeq" id="WP_214171522.1">
    <property type="nucleotide sequence ID" value="NZ_JAHCVJ010000004.1"/>
</dbReference>
<accession>A0AAW4L1J8</accession>
<sequence>MSRKPADKLRPNETRQAIWDWIRKNGSVPFMVLDVEVRLSLATVRDYLTGLCNAGFLECTPSPFLGRPAIYKMKKDNGQEAPRVRKDGTPVTMGLAREKMWIAMGIRAQKGHTFTARDLTVGSTKDIPVSEVDAKSYCSALHRMGRLVEVEPGSPGKLTIYRMPRNKWTGPKPVQIQRTKRGFDPNTGEAYHLDVTSVEGGE</sequence>
<evidence type="ECO:0000313" key="2">
    <source>
        <dbReference type="Proteomes" id="UP000811899"/>
    </source>
</evidence>
<dbReference type="EMBL" id="JAHCVJ010000004">
    <property type="protein sequence ID" value="MBT0664738.1"/>
    <property type="molecule type" value="Genomic_DNA"/>
</dbReference>